<evidence type="ECO:0000313" key="1">
    <source>
        <dbReference type="EMBL" id="SAL55875.1"/>
    </source>
</evidence>
<dbReference type="OrthoDB" id="1238772at2"/>
<reference evidence="1 2" key="1">
    <citation type="submission" date="2016-01" db="EMBL/GenBank/DDBJ databases">
        <authorList>
            <person name="Oliw E.H."/>
        </authorList>
    </citation>
    <scope>NUCLEOTIDE SEQUENCE [LARGE SCALE GENOMIC DNA]</scope>
    <source>
        <strain evidence="1">LMG 27134</strain>
    </source>
</reference>
<dbReference type="InterPro" id="IPR024787">
    <property type="entry name" value="EcsC"/>
</dbReference>
<dbReference type="AlphaFoldDB" id="A0A158IH40"/>
<gene>
    <name evidence="1" type="ORF">AWB69_06017</name>
</gene>
<keyword evidence="1" id="KW-0378">Hydrolase</keyword>
<evidence type="ECO:0000313" key="2">
    <source>
        <dbReference type="Proteomes" id="UP000054683"/>
    </source>
</evidence>
<keyword evidence="1" id="KW-0645">Protease</keyword>
<dbReference type="Proteomes" id="UP000054683">
    <property type="component" value="Unassembled WGS sequence"/>
</dbReference>
<dbReference type="EMBL" id="FCOK02000051">
    <property type="protein sequence ID" value="SAL55875.1"/>
    <property type="molecule type" value="Genomic_DNA"/>
</dbReference>
<name>A0A158IH40_9BURK</name>
<proteinExistence type="predicted"/>
<dbReference type="RefSeq" id="WP_062090331.1">
    <property type="nucleotide sequence ID" value="NZ_FCOK02000051.1"/>
</dbReference>
<dbReference type="Pfam" id="PF12787">
    <property type="entry name" value="EcsC"/>
    <property type="match status" value="1"/>
</dbReference>
<protein>
    <submittedName>
        <fullName evidence="1">Protease</fullName>
    </submittedName>
</protein>
<dbReference type="GO" id="GO:0006508">
    <property type="term" value="P:proteolysis"/>
    <property type="evidence" value="ECO:0007669"/>
    <property type="project" value="UniProtKB-KW"/>
</dbReference>
<dbReference type="GO" id="GO:0008233">
    <property type="term" value="F:peptidase activity"/>
    <property type="evidence" value="ECO:0007669"/>
    <property type="project" value="UniProtKB-KW"/>
</dbReference>
<dbReference type="PANTHER" id="PTHR41260">
    <property type="entry name" value="PROTEIN ECSC"/>
    <property type="match status" value="1"/>
</dbReference>
<organism evidence="1 2">
    <name type="scientific">Caballeronia udeis</name>
    <dbReference type="NCBI Taxonomy" id="1232866"/>
    <lineage>
        <taxon>Bacteria</taxon>
        <taxon>Pseudomonadati</taxon>
        <taxon>Pseudomonadota</taxon>
        <taxon>Betaproteobacteria</taxon>
        <taxon>Burkholderiales</taxon>
        <taxon>Burkholderiaceae</taxon>
        <taxon>Caballeronia</taxon>
    </lineage>
</organism>
<sequence>MEPTPIAASPLSQEDLASLRRAKEALESPSLTMKLASLVGSPIEKMMSKMPNVAQEKIDEATQAALKKCLRLALRTLSKSTIDGVVLPPEKPHNLMHKLAVATTGAAGGAFGLFALPIELPVTTTLMFRSICDIARSEGEDVHLIDTQLQCLMVLGMGGPSSSDDSADIGYFIVRGTLAQSVSKATSELAAKGLSGHGSTALLKFLQTVASRFSVQVSEQVAAKSIPAIGAVLGAMINTVFIDHFQQTAHGHFTVRRLERQYGQLAVERAFQTIDITSGK</sequence>
<dbReference type="PANTHER" id="PTHR41260:SF1">
    <property type="entry name" value="PROTEIN ECSC"/>
    <property type="match status" value="1"/>
</dbReference>
<accession>A0A158IH40</accession>